<dbReference type="EMBL" id="RZHH01000003">
    <property type="protein sequence ID" value="RYJ08391.1"/>
    <property type="molecule type" value="Genomic_DNA"/>
</dbReference>
<dbReference type="Pfam" id="PF13969">
    <property type="entry name" value="Pab87_oct"/>
    <property type="match status" value="1"/>
</dbReference>
<dbReference type="PANTHER" id="PTHR46825">
    <property type="entry name" value="D-ALANYL-D-ALANINE-CARBOXYPEPTIDASE/ENDOPEPTIDASE AMPH"/>
    <property type="match status" value="1"/>
</dbReference>
<evidence type="ECO:0000313" key="3">
    <source>
        <dbReference type="EMBL" id="RYJ08391.1"/>
    </source>
</evidence>
<organism evidence="3 4">
    <name type="scientific">Halogeometricum borinquense</name>
    <dbReference type="NCBI Taxonomy" id="60847"/>
    <lineage>
        <taxon>Archaea</taxon>
        <taxon>Methanobacteriati</taxon>
        <taxon>Methanobacteriota</taxon>
        <taxon>Stenosarchaea group</taxon>
        <taxon>Halobacteria</taxon>
        <taxon>Halobacteriales</taxon>
        <taxon>Haloferacaceae</taxon>
        <taxon>Halogeometricum</taxon>
    </lineage>
</organism>
<dbReference type="Gene3D" id="2.40.128.210">
    <property type="entry name" value="Pab87 octamerisation domain"/>
    <property type="match status" value="1"/>
</dbReference>
<evidence type="ECO:0000313" key="4">
    <source>
        <dbReference type="Proteomes" id="UP000294028"/>
    </source>
</evidence>
<feature type="domain" description="Beta-lactamase-related" evidence="1">
    <location>
        <begin position="21"/>
        <end position="346"/>
    </location>
</feature>
<dbReference type="PANTHER" id="PTHR46825:SF9">
    <property type="entry name" value="BETA-LACTAMASE-RELATED DOMAIN-CONTAINING PROTEIN"/>
    <property type="match status" value="1"/>
</dbReference>
<dbReference type="InterPro" id="IPR050491">
    <property type="entry name" value="AmpC-like"/>
</dbReference>
<dbReference type="Gene3D" id="3.40.710.10">
    <property type="entry name" value="DD-peptidase/beta-lactamase superfamily"/>
    <property type="match status" value="1"/>
</dbReference>
<dbReference type="Pfam" id="PF00144">
    <property type="entry name" value="Beta-lactamase"/>
    <property type="match status" value="1"/>
</dbReference>
<name>A0A482SZ64_9EURY</name>
<dbReference type="SUPFAM" id="SSF56601">
    <property type="entry name" value="beta-lactamase/transpeptidase-like"/>
    <property type="match status" value="1"/>
</dbReference>
<feature type="domain" description="Pab87 octamerisation" evidence="2">
    <location>
        <begin position="365"/>
        <end position="461"/>
    </location>
</feature>
<dbReference type="InterPro" id="IPR038164">
    <property type="entry name" value="Pab87_oct_sf"/>
</dbReference>
<protein>
    <submittedName>
        <fullName evidence="3">Penicillin-binding protein</fullName>
    </submittedName>
</protein>
<dbReference type="InterPro" id="IPR001466">
    <property type="entry name" value="Beta-lactam-related"/>
</dbReference>
<evidence type="ECO:0000259" key="2">
    <source>
        <dbReference type="Pfam" id="PF13969"/>
    </source>
</evidence>
<evidence type="ECO:0000259" key="1">
    <source>
        <dbReference type="Pfam" id="PF00144"/>
    </source>
</evidence>
<dbReference type="InterPro" id="IPR025879">
    <property type="entry name" value="Pab87_oct"/>
</dbReference>
<reference evidence="3 4" key="1">
    <citation type="submission" date="2018-12" db="EMBL/GenBank/DDBJ databases">
        <title>Genome analysis provides insights into bioremediation potentialities of Halogeometricum borinquense strain N11.</title>
        <authorList>
            <person name="Najjari A."/>
            <person name="Youssef N."/>
            <person name="Fhoula I."/>
            <person name="Ben Dhia O."/>
            <person name="Mahjoubi M."/>
            <person name="Ouzari H.I."/>
            <person name="Cherif A."/>
        </authorList>
    </citation>
    <scope>NUCLEOTIDE SEQUENCE [LARGE SCALE GENOMIC DNA]</scope>
    <source>
        <strain evidence="3 4">N11</strain>
    </source>
</reference>
<dbReference type="RefSeq" id="WP_129786290.1">
    <property type="nucleotide sequence ID" value="NZ_RZHH01000003.1"/>
</dbReference>
<dbReference type="AlphaFoldDB" id="A0A482SZ64"/>
<dbReference type="InterPro" id="IPR012338">
    <property type="entry name" value="Beta-lactam/transpept-like"/>
</dbReference>
<sequence>MSTKNVTAYQDSIETFLSEWVRKNKVPGLSVAVVSGDEATYTDAFGARNLSTNESATPQTLFGIGSCSKSVTAVAILQLVEEDELDLTSPINSFVPHLEAAPGSSVTVEELLSHSSGLPSDGSLTALIARLTGLREMGVPLSDDRDFHRHVQGSVEERRDPQAKEFFYCNTGFTLLGKVIESVTGKSYSTYVRENIFEPLEMDRSCFSRAAFESYDDRMQAYFQNDDDLVEARLPIDPLLYAPGGVISCADDLVNYLRFYLNGGSFEGKQLLSQESMAQMFEPRSTRSTFIDGTERQYGLGWELQSFLGNRLVRHGGMMGTTTAAVAFFPDQNVGVSIACNVSPPQHPSVACHGVLSLLEGNDPKRSVPALLLEEKLGSLEGEYKSYRGIVEATVERDGGTLEVTIQGFTSEFSISLFPNDLSGDIYEFETVTDTGQRLAVKFEEGSDGSIDLFLRRWRLHAQ</sequence>
<dbReference type="Proteomes" id="UP000294028">
    <property type="component" value="Unassembled WGS sequence"/>
</dbReference>
<proteinExistence type="predicted"/>
<comment type="caution">
    <text evidence="3">The sequence shown here is derived from an EMBL/GenBank/DDBJ whole genome shotgun (WGS) entry which is preliminary data.</text>
</comment>
<gene>
    <name evidence="3" type="ORF">ELS19_17755</name>
</gene>
<accession>A0A482SZ64</accession>